<evidence type="ECO:0000256" key="1">
    <source>
        <dbReference type="SAM" id="MobiDB-lite"/>
    </source>
</evidence>
<dbReference type="InterPro" id="IPR024983">
    <property type="entry name" value="CHAT_dom"/>
</dbReference>
<dbReference type="GeneID" id="27707744"/>
<feature type="domain" description="CHAT" evidence="2">
    <location>
        <begin position="88"/>
        <end position="366"/>
    </location>
</feature>
<proteinExistence type="predicted"/>
<evidence type="ECO:0000259" key="2">
    <source>
        <dbReference type="Pfam" id="PF12770"/>
    </source>
</evidence>
<feature type="region of interest" description="Disordered" evidence="1">
    <location>
        <begin position="1586"/>
        <end position="1615"/>
    </location>
</feature>
<name>A0A0D2KEU2_9EURO</name>
<sequence>MAAPQTDEELLKDEFEACLTLKETGCDSSKGAWFADCSVSLGAVFLTSIHDISIVDGLQDGEMLDIQWFLEFYAVKDPYQAGRATKARAALRRCEISLLSSLRPAFEALSKAAPAENTKLRVTLTIRASGDDSTFHSLLWETLERQEQYQSHHLCISVVRYVESNPDPPSIQFAPARNILLLTARPDQMMDQKYNLITKPISHLLWTTPNTSTRQILHFARPGTFNELQRRLEGEGKGYFSLVHLDVHGVVKNGRPYVLLASADIHRKSKRVSPIDLAALLIEHGVRTLFLNACSSAFSRGTVLQNFAYQVASAGIPAVLAMSFAVLSDSATKVMEEIYSHFIVSNESLLESVRKSRHTLRATSLRKTNIHKKEVEVDDFLNPVLYQSTTNRVYFPRQSECAIAQAETEEVLPINSAAHAGTFVNKNYCWPSERDAEQLAMEQALSVSRTVLLQGPSGIGKTAMAGWFAAWWTYTKFVEGCYYFDCLRRPDMLWPDGKLWAGIAALRHADYSGDPGQFLSRKLLIVIDNFEIGLDEFGTVGESFAPFVESFRSRGSNCFLLLLSRSPPLFATRLPYHTLRREFLPALGEEASRDLLLGVNAQKDDEDGTQEPEASDANVATPGSEEPNDSGNNTAFEPGSHVAAGSGRSSQSGDVVDQSLTTVGVYKAGSAVSVTEGPETFPRSSLGVQMRAMMDFLNWNPFLLITVGHPLLMRNWPVCWVEALRTGLPAPASEALQRILQQVPSILEDATSRLHWIGDDLYLLAPIISGSMLSVFGFFQLFHKEHPLATIMLLSLSLFRKRVPRRAWKMWFQFLHSTGLSAMYQQNPFVKPLHPKTFDNYDYEEIMIVNPEWIVSFGECARMLAVTGLGEIVDQEDDELEPPEILRLADILPFILRAKLHQEEKTFHRNLMTKVQEAFVLFYECRLRAFARESKDTFLTEIDQDFDNIVTAAYTYVLHPHYGLAESAILDGLIMAKPQGHDSMIQQKTLFHCLKALLEVAVSYCARRQLHESPSQTLRTGTGYLIDKDGTPETMIFYWSWYCMRMMIRIFDEGDLHRDEIKYATDAVCQALNEFSNVLPQAAFLPIFSYCIKCLQTVFQDPVDLETLNALLKVEAPSLTDNRILSCYRRGKIQVIEQYYKRLVRMSSNKKMYMSENQENSVFYGIPFDGRSGFISQKTFEEWGKIGLRWAVEPGEPFTMMSAALDGTIELSEVADYYNARLALGLSNPGPDMTPELRSHYLKLLELSKSSRLPGADSWTGPLKELLFKAAVTDCDLHTAQILHQELTELHNDPHSDWRMVPEEEASKLWDIGQLVLAKSSDGKESEASETATDGPRFAEAKVYFSQAVDVIRPRQGYNARLLEKKICESLFEIEQKIGSELSWYVHMARVAQMEHLLWQDDLIIRPYMEEGVFLAHTVGWWSPLGTRKVIDDALSSLNGWTSSQCGQLLGQLVAVEVAGCLLSETGERCEEVAHILYQEGQDILLNPHGRMRLVQQFPLKYPPLTKEDDNLGTLTFWQPTASSVADDPKASDADTPSQSTADHASWKINTDALVHLTRNSKPVTDELQETYLQLVELMPHLDISVETSGQPPLTEGEASAPAVAGQSWASVKDG</sequence>
<feature type="region of interest" description="Disordered" evidence="1">
    <location>
        <begin position="1523"/>
        <end position="1545"/>
    </location>
</feature>
<dbReference type="Pfam" id="PF12770">
    <property type="entry name" value="CHAT"/>
    <property type="match status" value="1"/>
</dbReference>
<accession>A0A0D2KEU2</accession>
<dbReference type="EMBL" id="KN848064">
    <property type="protein sequence ID" value="KIY01860.1"/>
    <property type="molecule type" value="Genomic_DNA"/>
</dbReference>
<feature type="compositionally biased region" description="Acidic residues" evidence="1">
    <location>
        <begin position="604"/>
        <end position="614"/>
    </location>
</feature>
<gene>
    <name evidence="3" type="ORF">Z520_01998</name>
</gene>
<keyword evidence="4" id="KW-1185">Reference proteome</keyword>
<dbReference type="OrthoDB" id="5301473at2759"/>
<dbReference type="SUPFAM" id="SSF52540">
    <property type="entry name" value="P-loop containing nucleoside triphosphate hydrolases"/>
    <property type="match status" value="1"/>
</dbReference>
<organism evidence="3 4">
    <name type="scientific">Fonsecaea multimorphosa CBS 102226</name>
    <dbReference type="NCBI Taxonomy" id="1442371"/>
    <lineage>
        <taxon>Eukaryota</taxon>
        <taxon>Fungi</taxon>
        <taxon>Dikarya</taxon>
        <taxon>Ascomycota</taxon>
        <taxon>Pezizomycotina</taxon>
        <taxon>Eurotiomycetes</taxon>
        <taxon>Chaetothyriomycetidae</taxon>
        <taxon>Chaetothyriales</taxon>
        <taxon>Herpotrichiellaceae</taxon>
        <taxon>Fonsecaea</taxon>
    </lineage>
</organism>
<reference evidence="3 4" key="1">
    <citation type="submission" date="2015-01" db="EMBL/GenBank/DDBJ databases">
        <title>The Genome Sequence of Fonsecaea multimorphosa CBS 102226.</title>
        <authorList>
            <consortium name="The Broad Institute Genomics Platform"/>
            <person name="Cuomo C."/>
            <person name="de Hoog S."/>
            <person name="Gorbushina A."/>
            <person name="Stielow B."/>
            <person name="Teixiera M."/>
            <person name="Abouelleil A."/>
            <person name="Chapman S.B."/>
            <person name="Priest M."/>
            <person name="Young S.K."/>
            <person name="Wortman J."/>
            <person name="Nusbaum C."/>
            <person name="Birren B."/>
        </authorList>
    </citation>
    <scope>NUCLEOTIDE SEQUENCE [LARGE SCALE GENOMIC DNA]</scope>
    <source>
        <strain evidence="3 4">CBS 102226</strain>
    </source>
</reference>
<evidence type="ECO:0000313" key="4">
    <source>
        <dbReference type="Proteomes" id="UP000053411"/>
    </source>
</evidence>
<dbReference type="InterPro" id="IPR027417">
    <property type="entry name" value="P-loop_NTPase"/>
</dbReference>
<feature type="region of interest" description="Disordered" evidence="1">
    <location>
        <begin position="603"/>
        <end position="654"/>
    </location>
</feature>
<dbReference type="Proteomes" id="UP000053411">
    <property type="component" value="Unassembled WGS sequence"/>
</dbReference>
<dbReference type="VEuPathDB" id="FungiDB:Z520_01998"/>
<dbReference type="STRING" id="1442371.A0A0D2KEU2"/>
<evidence type="ECO:0000313" key="3">
    <source>
        <dbReference type="EMBL" id="KIY01860.1"/>
    </source>
</evidence>
<dbReference type="RefSeq" id="XP_016635982.1">
    <property type="nucleotide sequence ID" value="XM_016772512.1"/>
</dbReference>
<protein>
    <recommendedName>
        <fullName evidence="2">CHAT domain-containing protein</fullName>
    </recommendedName>
</protein>